<dbReference type="SMART" id="SM00086">
    <property type="entry name" value="PAC"/>
    <property type="match status" value="4"/>
</dbReference>
<dbReference type="Proteomes" id="UP000000391">
    <property type="component" value="Chromosome"/>
</dbReference>
<feature type="coiled-coil region" evidence="1">
    <location>
        <begin position="499"/>
        <end position="537"/>
    </location>
</feature>
<dbReference type="SUPFAM" id="SSF55785">
    <property type="entry name" value="PYP-like sensor domain (PAS domain)"/>
    <property type="match status" value="4"/>
</dbReference>
<evidence type="ECO:0000313" key="6">
    <source>
        <dbReference type="Proteomes" id="UP000000391"/>
    </source>
</evidence>
<evidence type="ECO:0000313" key="5">
    <source>
        <dbReference type="EMBL" id="ADI74933.1"/>
    </source>
</evidence>
<dbReference type="PROSITE" id="PS50109">
    <property type="entry name" value="HIS_KIN"/>
    <property type="match status" value="1"/>
</dbReference>
<dbReference type="InterPro" id="IPR000700">
    <property type="entry name" value="PAS-assoc_C"/>
</dbReference>
<dbReference type="SMART" id="SM00387">
    <property type="entry name" value="HATPase_c"/>
    <property type="match status" value="1"/>
</dbReference>
<feature type="domain" description="PAC" evidence="4">
    <location>
        <begin position="458"/>
        <end position="508"/>
    </location>
</feature>
<sequence>MREENKKLHSTFSEAEDMLGIGSAEWDIEHDVATLSEGWKKILGVKKEQMSLDESLNIVHPDDLPAVKADLQNAIDNYKPYSIKHRIICQDNGEIRYIKVYGKITRFDSTKPVKIHFTMQDVTKNEKLKDELQKKVDDFYYLYNNLNDAVFILDIDGYILDINKTTANRLGYSKQELLSLHTADIDCLYNEINTKKQIQKIIENRQKVFESVHIKRNGKKLPVEINSTFIKYEGKPAILSVARDITERKHAERLIQRKIKEQKALLSSTPALVYLKDNKLNYLTVNDAFCKVVDSTVENIKGKTDFDLFPEKEAEKYRSYDTSVMEAGEPVYNLEESYTTPEGEKRWALTSKVPYYDFEGNVIGIVGSSLDITERKQMYEKLYKSEKEKEVILNSTSEQITYQDLNYNIIWCNKAAFDHLGLDYNDIIGMRCYKLWIGANVNTICENCPVEACIKTGEHSEGTMGTPDFRVFHVSADPVRDSNGNIIGIIKILNDITERVKNRKKLKKYSEQLEKINRELEKRVQDKTEQIKNAERMRELELHHRVKNNLQVISSLLSLQSEKFDDEEVYEAFKDTQNRVVSMALVHEKLYRTNHLENIDLNDYVNDLVNHLKGLYDGGNISLNIDVQNIYFELDTIIPFGMLINEIVSNSLKYAFSEDESGEVTIKLSQDEEGYNILIIADNGRGISENVNIKESESLGLQLVNSLVDQLNGNFELDTSNGTKFIIEFYSS</sequence>
<dbReference type="STRING" id="644295.Metev_2106"/>
<dbReference type="PANTHER" id="PTHR43065">
    <property type="entry name" value="SENSOR HISTIDINE KINASE"/>
    <property type="match status" value="1"/>
</dbReference>
<protein>
    <submittedName>
        <fullName evidence="5">Signal transduction histidine kinase</fullName>
    </submittedName>
</protein>
<keyword evidence="5" id="KW-0418">Kinase</keyword>
<dbReference type="AlphaFoldDB" id="D7EAD4"/>
<dbReference type="RefSeq" id="WP_013195498.1">
    <property type="nucleotide sequence ID" value="NC_014253.1"/>
</dbReference>
<feature type="domain" description="PAC" evidence="4">
    <location>
        <begin position="207"/>
        <end position="257"/>
    </location>
</feature>
<dbReference type="InterPro" id="IPR013656">
    <property type="entry name" value="PAS_4"/>
</dbReference>
<dbReference type="Gene3D" id="2.10.70.100">
    <property type="match status" value="1"/>
</dbReference>
<dbReference type="Pfam" id="PF13426">
    <property type="entry name" value="PAS_9"/>
    <property type="match status" value="2"/>
</dbReference>
<evidence type="ECO:0000256" key="1">
    <source>
        <dbReference type="SAM" id="Coils"/>
    </source>
</evidence>
<dbReference type="PANTHER" id="PTHR43065:SF23">
    <property type="entry name" value="SENSOR HISTIDINE KINASE PDTAS"/>
    <property type="match status" value="1"/>
</dbReference>
<evidence type="ECO:0000259" key="2">
    <source>
        <dbReference type="PROSITE" id="PS50109"/>
    </source>
</evidence>
<keyword evidence="1" id="KW-0175">Coiled coil</keyword>
<dbReference type="KEGG" id="mev:Metev_2106"/>
<dbReference type="EMBL" id="CP002069">
    <property type="protein sequence ID" value="ADI74933.1"/>
    <property type="molecule type" value="Genomic_DNA"/>
</dbReference>
<dbReference type="GeneID" id="9347767"/>
<dbReference type="InterPro" id="IPR036890">
    <property type="entry name" value="HATPase_C_sf"/>
</dbReference>
<feature type="domain" description="PAC" evidence="4">
    <location>
        <begin position="332"/>
        <end position="384"/>
    </location>
</feature>
<dbReference type="InterPro" id="IPR000014">
    <property type="entry name" value="PAS"/>
</dbReference>
<evidence type="ECO:0000259" key="4">
    <source>
        <dbReference type="PROSITE" id="PS50113"/>
    </source>
</evidence>
<dbReference type="HOGENOM" id="CLU_000445_114_57_2"/>
<dbReference type="SUPFAM" id="SSF55874">
    <property type="entry name" value="ATPase domain of HSP90 chaperone/DNA topoisomerase II/histidine kinase"/>
    <property type="match status" value="1"/>
</dbReference>
<dbReference type="Pfam" id="PF08448">
    <property type="entry name" value="PAS_4"/>
    <property type="match status" value="1"/>
</dbReference>
<feature type="domain" description="PAS" evidence="3">
    <location>
        <begin position="385"/>
        <end position="429"/>
    </location>
</feature>
<accession>D7EAD4</accession>
<dbReference type="PROSITE" id="PS50113">
    <property type="entry name" value="PAC"/>
    <property type="match status" value="3"/>
</dbReference>
<feature type="domain" description="Histidine kinase" evidence="2">
    <location>
        <begin position="541"/>
        <end position="732"/>
    </location>
</feature>
<dbReference type="Gene3D" id="3.30.450.20">
    <property type="entry name" value="PAS domain"/>
    <property type="match status" value="4"/>
</dbReference>
<feature type="domain" description="PAS" evidence="3">
    <location>
        <begin position="27"/>
        <end position="78"/>
    </location>
</feature>
<dbReference type="InterPro" id="IPR001610">
    <property type="entry name" value="PAC"/>
</dbReference>
<dbReference type="GO" id="GO:0016301">
    <property type="term" value="F:kinase activity"/>
    <property type="evidence" value="ECO:0007669"/>
    <property type="project" value="UniProtKB-KW"/>
</dbReference>
<dbReference type="CDD" id="cd00130">
    <property type="entry name" value="PAS"/>
    <property type="match status" value="3"/>
</dbReference>
<dbReference type="Pfam" id="PF08447">
    <property type="entry name" value="PAS_3"/>
    <property type="match status" value="1"/>
</dbReference>
<dbReference type="InterPro" id="IPR035965">
    <property type="entry name" value="PAS-like_dom_sf"/>
</dbReference>
<dbReference type="SMART" id="SM00091">
    <property type="entry name" value="PAS"/>
    <property type="match status" value="4"/>
</dbReference>
<dbReference type="InterPro" id="IPR013655">
    <property type="entry name" value="PAS_fold_3"/>
</dbReference>
<dbReference type="PROSITE" id="PS50112">
    <property type="entry name" value="PAS"/>
    <property type="match status" value="3"/>
</dbReference>
<dbReference type="NCBIfam" id="TIGR00229">
    <property type="entry name" value="sensory_box"/>
    <property type="match status" value="4"/>
</dbReference>
<dbReference type="InterPro" id="IPR003594">
    <property type="entry name" value="HATPase_dom"/>
</dbReference>
<dbReference type="InterPro" id="IPR011495">
    <property type="entry name" value="Sig_transdc_His_kin_sub2_dim/P"/>
</dbReference>
<organism evidence="5 6">
    <name type="scientific">Methanohalobium evestigatum (strain ATCC BAA-1072 / DSM 3721 / NBRC 107634 / OCM 161 / Z-7303)</name>
    <dbReference type="NCBI Taxonomy" id="644295"/>
    <lineage>
        <taxon>Archaea</taxon>
        <taxon>Methanobacteriati</taxon>
        <taxon>Methanobacteriota</taxon>
        <taxon>Stenosarchaea group</taxon>
        <taxon>Methanomicrobia</taxon>
        <taxon>Methanosarcinales</taxon>
        <taxon>Methanosarcinaceae</taxon>
        <taxon>Methanohalobium</taxon>
    </lineage>
</organism>
<evidence type="ECO:0000259" key="3">
    <source>
        <dbReference type="PROSITE" id="PS50112"/>
    </source>
</evidence>
<name>D7EAD4_METEZ</name>
<keyword evidence="6" id="KW-1185">Reference proteome</keyword>
<proteinExistence type="predicted"/>
<dbReference type="Pfam" id="PF07568">
    <property type="entry name" value="HisKA_2"/>
    <property type="match status" value="1"/>
</dbReference>
<dbReference type="Pfam" id="PF02518">
    <property type="entry name" value="HATPase_c"/>
    <property type="match status" value="1"/>
</dbReference>
<dbReference type="Gene3D" id="3.30.565.10">
    <property type="entry name" value="Histidine kinase-like ATPase, C-terminal domain"/>
    <property type="match status" value="1"/>
</dbReference>
<gene>
    <name evidence="5" type="ordered locus">Metev_2106</name>
</gene>
<keyword evidence="5" id="KW-0808">Transferase</keyword>
<feature type="domain" description="PAS" evidence="3">
    <location>
        <begin position="135"/>
        <end position="179"/>
    </location>
</feature>
<dbReference type="InterPro" id="IPR005467">
    <property type="entry name" value="His_kinase_dom"/>
</dbReference>
<reference evidence="5 6" key="1">
    <citation type="submission" date="2010-06" db="EMBL/GenBank/DDBJ databases">
        <title>Complete sequence chromosome of Methanohalobium evestigatum Z-7303.</title>
        <authorList>
            <consortium name="US DOE Joint Genome Institute"/>
            <person name="Lucas S."/>
            <person name="Copeland A."/>
            <person name="Lapidus A."/>
            <person name="Cheng J.-F."/>
            <person name="Bruce D."/>
            <person name="Goodwin L."/>
            <person name="Pitluck S."/>
            <person name="Saunders E."/>
            <person name="Detter J.C."/>
            <person name="Han C."/>
            <person name="Tapia R."/>
            <person name="Land M."/>
            <person name="Hauser L."/>
            <person name="Kyrpides N."/>
            <person name="Mikhailova N."/>
            <person name="Sieprawska-Lupa M."/>
            <person name="Whitman W.B."/>
            <person name="Anderson I."/>
            <person name="Woyke T."/>
        </authorList>
    </citation>
    <scope>NUCLEOTIDE SEQUENCE [LARGE SCALE GENOMIC DNA]</scope>
    <source>
        <strain evidence="6">ATCC BAA-1072 / DSM 3721 / NBRC 107634 / OCM 161 / Z-7303</strain>
    </source>
</reference>